<dbReference type="Pfam" id="PF11823">
    <property type="entry name" value="Se_S_carrier"/>
    <property type="match status" value="1"/>
</dbReference>
<dbReference type="Proteomes" id="UP000184600">
    <property type="component" value="Unassembled WGS sequence"/>
</dbReference>
<organism evidence="2 3">
    <name type="scientific">Vibrio quintilis</name>
    <dbReference type="NCBI Taxonomy" id="1117707"/>
    <lineage>
        <taxon>Bacteria</taxon>
        <taxon>Pseudomonadati</taxon>
        <taxon>Pseudomonadota</taxon>
        <taxon>Gammaproteobacteria</taxon>
        <taxon>Vibrionales</taxon>
        <taxon>Vibrionaceae</taxon>
        <taxon>Vibrio</taxon>
    </lineage>
</organism>
<sequence length="88" mass="9827">MAVMVEYIITFTSSHHALKAEQVLNEAGWKPRLIASPRAISSQCGFCLLLADNNECALSEILTTLSVSYTHLYTRQSINGVRHYAQQD</sequence>
<evidence type="ECO:0000313" key="3">
    <source>
        <dbReference type="Proteomes" id="UP000184600"/>
    </source>
</evidence>
<evidence type="ECO:0000259" key="1">
    <source>
        <dbReference type="Pfam" id="PF11823"/>
    </source>
</evidence>
<proteinExistence type="predicted"/>
<evidence type="ECO:0000313" key="2">
    <source>
        <dbReference type="EMBL" id="SHO58210.1"/>
    </source>
</evidence>
<dbReference type="EMBL" id="FRFG01000058">
    <property type="protein sequence ID" value="SHO58210.1"/>
    <property type="molecule type" value="Genomic_DNA"/>
</dbReference>
<gene>
    <name evidence="2" type="ORF">VQ7734_03980</name>
</gene>
<accession>A0A1M7Z010</accession>
<dbReference type="STRING" id="1117707.VQ7734_03980"/>
<dbReference type="RefSeq" id="WP_073585657.1">
    <property type="nucleotide sequence ID" value="NZ_FRFG01000058.1"/>
</dbReference>
<name>A0A1M7Z010_9VIBR</name>
<dbReference type="AlphaFoldDB" id="A0A1M7Z010"/>
<feature type="domain" description="Putative Se/S carrier protein-like" evidence="1">
    <location>
        <begin position="6"/>
        <end position="73"/>
    </location>
</feature>
<reference evidence="3" key="1">
    <citation type="submission" date="2016-12" db="EMBL/GenBank/DDBJ databases">
        <authorList>
            <person name="Rodrigo-Torres L."/>
            <person name="Arahal R.D."/>
            <person name="Lucena T."/>
        </authorList>
    </citation>
    <scope>NUCLEOTIDE SEQUENCE [LARGE SCALE GENOMIC DNA]</scope>
</reference>
<protein>
    <recommendedName>
        <fullName evidence="1">Putative Se/S carrier protein-like domain-containing protein</fullName>
    </recommendedName>
</protein>
<keyword evidence="3" id="KW-1185">Reference proteome</keyword>
<dbReference type="InterPro" id="IPR021778">
    <property type="entry name" value="Se/S_carrier-like"/>
</dbReference>